<evidence type="ECO:0000256" key="1">
    <source>
        <dbReference type="SAM" id="MobiDB-lite"/>
    </source>
</evidence>
<feature type="compositionally biased region" description="Low complexity" evidence="1">
    <location>
        <begin position="369"/>
        <end position="399"/>
    </location>
</feature>
<feature type="region of interest" description="Disordered" evidence="1">
    <location>
        <begin position="92"/>
        <end position="115"/>
    </location>
</feature>
<dbReference type="OrthoDB" id="2132634at2759"/>
<feature type="compositionally biased region" description="Basic and acidic residues" evidence="1">
    <location>
        <begin position="515"/>
        <end position="526"/>
    </location>
</feature>
<dbReference type="AlphaFoldDB" id="A0A1Y2C2N2"/>
<sequence>MHGHHFTHNRKPVIDPHKETLENQTEKLSISPTPSKKVEVLSEMPDLDLGEGHRGLPNQRARPSTAPAHTGRLATRSNFSEEFHDNLPHHVNLRPRSENPMNMRPKSANVQKSSYGYTGPTSHYKLLNPFMNEVAAGSRLDSSPETYYLLRATQQPTAPVAPTIVKTQTVRYNLDNFEIEKVALRRLRFVVENNESDVEHLSLVDLIESGQVPAPIIGSFFGPEFATPHDLRVLLLQSIDKSRRIKKRREGRRSPSPIHPPPEHPIHNQPPPNKGLPATFHHTHPHHISPATPIDSYSNYTAQSATTPAEILTRDPHQTPLGDGVPRQLEDKHEVQSLLMLTHTTSEAAANIVVDTEIKIAASLSTHNSSASSILGKKSTATTRSGSARSKRSGASTTTEDVKRSATPLLAAALLSGRATPVPVPATCMPLRAMTPTAQVIASDATKTAVQNIYATRRVTTPNEVLDILRQAEGPKTVLKGVIGEGWKRPGSSERRRRDKDGHVVDLEDIVLRNMDLKKPSSERSSKSRGSGGLKSVLSRDKSSRPSNVSKKV</sequence>
<protein>
    <submittedName>
        <fullName evidence="2">Uncharacterized protein</fullName>
    </submittedName>
</protein>
<feature type="region of interest" description="Disordered" evidence="1">
    <location>
        <begin position="513"/>
        <end position="553"/>
    </location>
</feature>
<accession>A0A1Y2C2N2</accession>
<proteinExistence type="predicted"/>
<feature type="region of interest" description="Disordered" evidence="1">
    <location>
        <begin position="483"/>
        <end position="502"/>
    </location>
</feature>
<comment type="caution">
    <text evidence="2">The sequence shown here is derived from an EMBL/GenBank/DDBJ whole genome shotgun (WGS) entry which is preliminary data.</text>
</comment>
<feature type="non-terminal residue" evidence="2">
    <location>
        <position position="553"/>
    </location>
</feature>
<evidence type="ECO:0000313" key="3">
    <source>
        <dbReference type="Proteomes" id="UP000193642"/>
    </source>
</evidence>
<organism evidence="2 3">
    <name type="scientific">Rhizoclosmatium globosum</name>
    <dbReference type="NCBI Taxonomy" id="329046"/>
    <lineage>
        <taxon>Eukaryota</taxon>
        <taxon>Fungi</taxon>
        <taxon>Fungi incertae sedis</taxon>
        <taxon>Chytridiomycota</taxon>
        <taxon>Chytridiomycota incertae sedis</taxon>
        <taxon>Chytridiomycetes</taxon>
        <taxon>Chytridiales</taxon>
        <taxon>Chytriomycetaceae</taxon>
        <taxon>Rhizoclosmatium</taxon>
    </lineage>
</organism>
<gene>
    <name evidence="2" type="ORF">BCR33DRAFT_718934</name>
</gene>
<evidence type="ECO:0000313" key="2">
    <source>
        <dbReference type="EMBL" id="ORY41303.1"/>
    </source>
</evidence>
<feature type="compositionally biased region" description="Basic and acidic residues" evidence="1">
    <location>
        <begin position="486"/>
        <end position="502"/>
    </location>
</feature>
<name>A0A1Y2C2N2_9FUNG</name>
<reference evidence="2 3" key="1">
    <citation type="submission" date="2016-07" db="EMBL/GenBank/DDBJ databases">
        <title>Pervasive Adenine N6-methylation of Active Genes in Fungi.</title>
        <authorList>
            <consortium name="DOE Joint Genome Institute"/>
            <person name="Mondo S.J."/>
            <person name="Dannebaum R.O."/>
            <person name="Kuo R.C."/>
            <person name="Labutti K."/>
            <person name="Haridas S."/>
            <person name="Kuo A."/>
            <person name="Salamov A."/>
            <person name="Ahrendt S.R."/>
            <person name="Lipzen A."/>
            <person name="Sullivan W."/>
            <person name="Andreopoulos W.B."/>
            <person name="Clum A."/>
            <person name="Lindquist E."/>
            <person name="Daum C."/>
            <person name="Ramamoorthy G.K."/>
            <person name="Gryganskyi A."/>
            <person name="Culley D."/>
            <person name="Magnuson J.K."/>
            <person name="James T.Y."/>
            <person name="O'Malley M.A."/>
            <person name="Stajich J.E."/>
            <person name="Spatafora J.W."/>
            <person name="Visel A."/>
            <person name="Grigoriev I.V."/>
        </authorList>
    </citation>
    <scope>NUCLEOTIDE SEQUENCE [LARGE SCALE GENOMIC DNA]</scope>
    <source>
        <strain evidence="2 3">JEL800</strain>
    </source>
</reference>
<dbReference type="EMBL" id="MCGO01000032">
    <property type="protein sequence ID" value="ORY41303.1"/>
    <property type="molecule type" value="Genomic_DNA"/>
</dbReference>
<feature type="region of interest" description="Disordered" evidence="1">
    <location>
        <begin position="244"/>
        <end position="299"/>
    </location>
</feature>
<keyword evidence="3" id="KW-1185">Reference proteome</keyword>
<feature type="region of interest" description="Disordered" evidence="1">
    <location>
        <begin position="46"/>
        <end position="71"/>
    </location>
</feature>
<feature type="region of interest" description="Disordered" evidence="1">
    <location>
        <begin position="369"/>
        <end position="403"/>
    </location>
</feature>
<dbReference type="Proteomes" id="UP000193642">
    <property type="component" value="Unassembled WGS sequence"/>
</dbReference>